<evidence type="ECO:0000313" key="5">
    <source>
        <dbReference type="Proteomes" id="UP000215902"/>
    </source>
</evidence>
<dbReference type="Gene3D" id="3.40.50.10140">
    <property type="entry name" value="Toll/interleukin-1 receptor homology (TIR) domain"/>
    <property type="match status" value="1"/>
</dbReference>
<evidence type="ECO:0000256" key="2">
    <source>
        <dbReference type="SAM" id="MobiDB-lite"/>
    </source>
</evidence>
<dbReference type="PANTHER" id="PTHR46270:SF6">
    <property type="entry name" value="TIR DOMAIN-CONTAINING PROTEIN"/>
    <property type="match status" value="1"/>
</dbReference>
<dbReference type="Pfam" id="PF13676">
    <property type="entry name" value="TIR_2"/>
    <property type="match status" value="1"/>
</dbReference>
<keyword evidence="1" id="KW-0479">Metal-binding</keyword>
<feature type="domain" description="TIR" evidence="3">
    <location>
        <begin position="510"/>
        <end position="600"/>
    </location>
</feature>
<feature type="compositionally biased region" description="Polar residues" evidence="2">
    <location>
        <begin position="1"/>
        <end position="15"/>
    </location>
</feature>
<reference evidence="4 5" key="1">
    <citation type="submission" date="2017-06" db="EMBL/GenBank/DDBJ databases">
        <title>A platform for efficient transgenesis in Macrostomum lignano, a flatworm model organism for stem cell research.</title>
        <authorList>
            <person name="Berezikov E."/>
        </authorList>
    </citation>
    <scope>NUCLEOTIDE SEQUENCE [LARGE SCALE GENOMIC DNA]</scope>
    <source>
        <strain evidence="4">DV1</strain>
        <tissue evidence="4">Whole organism</tissue>
    </source>
</reference>
<evidence type="ECO:0000313" key="4">
    <source>
        <dbReference type="EMBL" id="PAA89739.1"/>
    </source>
</evidence>
<accession>A0A267GWS0</accession>
<keyword evidence="1" id="KW-0862">Zinc</keyword>
<proteinExistence type="predicted"/>
<organism evidence="4 5">
    <name type="scientific">Macrostomum lignano</name>
    <dbReference type="NCBI Taxonomy" id="282301"/>
    <lineage>
        <taxon>Eukaryota</taxon>
        <taxon>Metazoa</taxon>
        <taxon>Spiralia</taxon>
        <taxon>Lophotrochozoa</taxon>
        <taxon>Platyhelminthes</taxon>
        <taxon>Rhabditophora</taxon>
        <taxon>Macrostomorpha</taxon>
        <taxon>Macrostomida</taxon>
        <taxon>Macrostomidae</taxon>
        <taxon>Macrostomum</taxon>
    </lineage>
</organism>
<dbReference type="InterPro" id="IPR001562">
    <property type="entry name" value="Znf_Btk_motif"/>
</dbReference>
<feature type="non-terminal residue" evidence="4">
    <location>
        <position position="1"/>
    </location>
</feature>
<gene>
    <name evidence="4" type="ORF">BOX15_Mlig013301g1</name>
</gene>
<protein>
    <recommendedName>
        <fullName evidence="3">TIR domain-containing protein</fullName>
    </recommendedName>
</protein>
<keyword evidence="5" id="KW-1185">Reference proteome</keyword>
<keyword evidence="1" id="KW-0863">Zinc-finger</keyword>
<dbReference type="SUPFAM" id="SSF52200">
    <property type="entry name" value="Toll/Interleukin receptor TIR domain"/>
    <property type="match status" value="1"/>
</dbReference>
<dbReference type="Proteomes" id="UP000215902">
    <property type="component" value="Unassembled WGS sequence"/>
</dbReference>
<dbReference type="GO" id="GO:0035556">
    <property type="term" value="P:intracellular signal transduction"/>
    <property type="evidence" value="ECO:0007669"/>
    <property type="project" value="InterPro"/>
</dbReference>
<dbReference type="Pfam" id="PF00779">
    <property type="entry name" value="BTK"/>
    <property type="match status" value="1"/>
</dbReference>
<feature type="region of interest" description="Disordered" evidence="2">
    <location>
        <begin position="1"/>
        <end position="114"/>
    </location>
</feature>
<dbReference type="PANTHER" id="PTHR46270">
    <property type="entry name" value="ARMADILLO-TYPE FOLD-RELATED"/>
    <property type="match status" value="1"/>
</dbReference>
<dbReference type="PROSITE" id="PS51113">
    <property type="entry name" value="ZF_BTK"/>
    <property type="match status" value="1"/>
</dbReference>
<evidence type="ECO:0000259" key="3">
    <source>
        <dbReference type="Pfam" id="PF13676"/>
    </source>
</evidence>
<name>A0A267GWS0_9PLAT</name>
<dbReference type="EMBL" id="NIVC01000140">
    <property type="protein sequence ID" value="PAA89739.1"/>
    <property type="molecule type" value="Genomic_DNA"/>
</dbReference>
<sequence>AISESAEFSTATMDSASKHEDGSAKQRLPSASKQEDGSAKQRLPSASKQEDGSVKQRLPSASKQDDGSVKQRLPSASKQDDGSAKQRLPSASKQEDGSAKQRLPSASKQEDGSAKQRLAVLVCGHSASRQWLIAASEKLQAASGGHIECREATEVAPRSLRARARLVQASGAALVLAEARLQRSPILMELINFIHASGLPIAVLLVQSFYEPSGALAAIGTAHDCILSGAGDPASDWASRAASHLMSRAKPVRATAAAGATDDADEKQLVGVEAASKAGGSGVFLSYQPDGEKAVALVQASLSTAVRCRPDRRNREAIEACRVFVAIMSPGYEASADSLHDLDFARLRRKEVVPVNAVPKAQKWRPSGWLALAVAGRLYHRLSDEASAVEQHYDSTPLKDFVAAVQAGLQDRPTEEEAEAAEVRALTAEAEACKKELLDLGGTWPPAEKSTAMELSQAFKHLTVEESQPKTQANLPYNLIQYSVTRMSLEPPKPLFDARGVPIIRSFDAMLSYQWASQDLVRTFREQLSVYNVDAWMDIWGGMQGNVNDSMARAVESSRMLVCFFTAKYQQSANCLLELKYAVRRDRPLLFLQVEPSTRPLDWVSELMAKSVVIPFTGMSDAPKLEDGIPRLVRVIETVKKVSAHEALRPRRREDVSEEVYRLERQISAAKDAIHELKGTQRFSTCSRCSVKYDPTSVGSDSCAKHSAYYIGGNIMAGRWVCCSQTDTKAPGCSKAPHISEPRQWATITGGAKKWLPE</sequence>
<evidence type="ECO:0000256" key="1">
    <source>
        <dbReference type="PROSITE-ProRule" id="PRU00432"/>
    </source>
</evidence>
<dbReference type="GO" id="GO:0008270">
    <property type="term" value="F:zinc ion binding"/>
    <property type="evidence" value="ECO:0007669"/>
    <property type="project" value="UniProtKB-KW"/>
</dbReference>
<dbReference type="InterPro" id="IPR035897">
    <property type="entry name" value="Toll_tir_struct_dom_sf"/>
</dbReference>
<dbReference type="InterPro" id="IPR000157">
    <property type="entry name" value="TIR_dom"/>
</dbReference>
<dbReference type="OrthoDB" id="2148946at2759"/>
<comment type="caution">
    <text evidence="4">The sequence shown here is derived from an EMBL/GenBank/DDBJ whole genome shotgun (WGS) entry which is preliminary data.</text>
</comment>
<dbReference type="AlphaFoldDB" id="A0A267GWS0"/>